<dbReference type="RefSeq" id="WP_121217794.1">
    <property type="nucleotide sequence ID" value="NZ_RBIG01000001.1"/>
</dbReference>
<evidence type="ECO:0000313" key="3">
    <source>
        <dbReference type="EMBL" id="RKQ73068.1"/>
    </source>
</evidence>
<feature type="transmembrane region" description="Helical" evidence="1">
    <location>
        <begin position="213"/>
        <end position="232"/>
    </location>
</feature>
<dbReference type="GO" id="GO:0016020">
    <property type="term" value="C:membrane"/>
    <property type="evidence" value="ECO:0007669"/>
    <property type="project" value="InterPro"/>
</dbReference>
<comment type="caution">
    <text evidence="3">The sequence shown here is derived from an EMBL/GenBank/DDBJ whole genome shotgun (WGS) entry which is preliminary data.</text>
</comment>
<evidence type="ECO:0000259" key="2">
    <source>
        <dbReference type="Pfam" id="PF00892"/>
    </source>
</evidence>
<feature type="transmembrane region" description="Helical" evidence="1">
    <location>
        <begin position="132"/>
        <end position="151"/>
    </location>
</feature>
<feature type="domain" description="EamA" evidence="2">
    <location>
        <begin position="15"/>
        <end position="147"/>
    </location>
</feature>
<feature type="transmembrane region" description="Helical" evidence="1">
    <location>
        <begin position="244"/>
        <end position="263"/>
    </location>
</feature>
<evidence type="ECO:0000256" key="1">
    <source>
        <dbReference type="SAM" id="Phobius"/>
    </source>
</evidence>
<keyword evidence="1" id="KW-1133">Transmembrane helix</keyword>
<dbReference type="Gene3D" id="1.10.3730.20">
    <property type="match status" value="1"/>
</dbReference>
<dbReference type="AlphaFoldDB" id="A0A420WPV1"/>
<dbReference type="SUPFAM" id="SSF103481">
    <property type="entry name" value="Multidrug resistance efflux transporter EmrE"/>
    <property type="match status" value="2"/>
</dbReference>
<feature type="transmembrane region" description="Helical" evidence="1">
    <location>
        <begin position="107"/>
        <end position="125"/>
    </location>
</feature>
<feature type="transmembrane region" description="Helical" evidence="1">
    <location>
        <begin position="12"/>
        <end position="33"/>
    </location>
</feature>
<organism evidence="3 4">
    <name type="scientific">Oceanibaculum indicum</name>
    <dbReference type="NCBI Taxonomy" id="526216"/>
    <lineage>
        <taxon>Bacteria</taxon>
        <taxon>Pseudomonadati</taxon>
        <taxon>Pseudomonadota</taxon>
        <taxon>Alphaproteobacteria</taxon>
        <taxon>Rhodospirillales</taxon>
        <taxon>Oceanibaculaceae</taxon>
        <taxon>Oceanibaculum</taxon>
    </lineage>
</organism>
<feature type="transmembrane region" description="Helical" evidence="1">
    <location>
        <begin position="187"/>
        <end position="207"/>
    </location>
</feature>
<feature type="domain" description="EamA" evidence="2">
    <location>
        <begin position="156"/>
        <end position="281"/>
    </location>
</feature>
<dbReference type="Proteomes" id="UP000277424">
    <property type="component" value="Unassembled WGS sequence"/>
</dbReference>
<gene>
    <name evidence="3" type="ORF">BCL74_0839</name>
</gene>
<dbReference type="EMBL" id="RBIG01000001">
    <property type="protein sequence ID" value="RKQ73068.1"/>
    <property type="molecule type" value="Genomic_DNA"/>
</dbReference>
<feature type="transmembrane region" description="Helical" evidence="1">
    <location>
        <begin position="157"/>
        <end position="175"/>
    </location>
</feature>
<feature type="transmembrane region" description="Helical" evidence="1">
    <location>
        <begin position="45"/>
        <end position="63"/>
    </location>
</feature>
<dbReference type="PANTHER" id="PTHR22911:SF103">
    <property type="entry name" value="BLR2811 PROTEIN"/>
    <property type="match status" value="1"/>
</dbReference>
<feature type="transmembrane region" description="Helical" evidence="1">
    <location>
        <begin position="83"/>
        <end position="101"/>
    </location>
</feature>
<dbReference type="OrthoDB" id="9812899at2"/>
<dbReference type="InterPro" id="IPR037185">
    <property type="entry name" value="EmrE-like"/>
</dbReference>
<evidence type="ECO:0000313" key="4">
    <source>
        <dbReference type="Proteomes" id="UP000277424"/>
    </source>
</evidence>
<name>A0A420WPV1_9PROT</name>
<reference evidence="3 4" key="1">
    <citation type="submission" date="2018-10" db="EMBL/GenBank/DDBJ databases">
        <title>Comparative analysis of microorganisms from saline springs in Andes Mountain Range, Colombia.</title>
        <authorList>
            <person name="Rubin E."/>
        </authorList>
    </citation>
    <scope>NUCLEOTIDE SEQUENCE [LARGE SCALE GENOMIC DNA]</scope>
    <source>
        <strain evidence="3 4">USBA 36</strain>
    </source>
</reference>
<dbReference type="PANTHER" id="PTHR22911">
    <property type="entry name" value="ACYL-MALONYL CONDENSING ENZYME-RELATED"/>
    <property type="match status" value="1"/>
</dbReference>
<dbReference type="InterPro" id="IPR000620">
    <property type="entry name" value="EamA_dom"/>
</dbReference>
<sequence>MALTAAEQEAQSLKAGIAIVLVGVFMFACVDTLNKVLGQSHSIAQILWVRFLIFVPIALALSYRRHGGLTWRSQRPLLQGARAALLVIEMGFFVAALKYLPLADVQAIAASAPLMVVALSVPFLGERVGWRRWTAVIVGFVGVLIIVRPGFESMSTGTILTLIGTAMWAVYQIMLRIVGRYDPAPTTALWTAVIGLAMTSVVVPFHWTEPTPLGWFLLLLIGILGAAGHTVFMKAFTLAPASALQPFTYTQLVLVTILGWLVFGDLPDGWTVAGASLIVAAGLYSIYRARLRAASGD</sequence>
<accession>A0A420WPV1</accession>
<keyword evidence="1" id="KW-0472">Membrane</keyword>
<dbReference type="Pfam" id="PF00892">
    <property type="entry name" value="EamA"/>
    <property type="match status" value="2"/>
</dbReference>
<proteinExistence type="predicted"/>
<protein>
    <submittedName>
        <fullName evidence="3">Threonine/homoserine efflux transporter RhtA</fullName>
    </submittedName>
</protein>
<keyword evidence="1" id="KW-0812">Transmembrane</keyword>
<feature type="transmembrane region" description="Helical" evidence="1">
    <location>
        <begin position="269"/>
        <end position="287"/>
    </location>
</feature>